<keyword evidence="2" id="KW-1185">Reference proteome</keyword>
<organism evidence="1 2">
    <name type="scientific">Cichorium intybus</name>
    <name type="common">Chicory</name>
    <dbReference type="NCBI Taxonomy" id="13427"/>
    <lineage>
        <taxon>Eukaryota</taxon>
        <taxon>Viridiplantae</taxon>
        <taxon>Streptophyta</taxon>
        <taxon>Embryophyta</taxon>
        <taxon>Tracheophyta</taxon>
        <taxon>Spermatophyta</taxon>
        <taxon>Magnoliopsida</taxon>
        <taxon>eudicotyledons</taxon>
        <taxon>Gunneridae</taxon>
        <taxon>Pentapetalae</taxon>
        <taxon>asterids</taxon>
        <taxon>campanulids</taxon>
        <taxon>Asterales</taxon>
        <taxon>Asteraceae</taxon>
        <taxon>Cichorioideae</taxon>
        <taxon>Cichorieae</taxon>
        <taxon>Cichoriinae</taxon>
        <taxon>Cichorium</taxon>
    </lineage>
</organism>
<comment type="caution">
    <text evidence="1">The sequence shown here is derived from an EMBL/GenBank/DDBJ whole genome shotgun (WGS) entry which is preliminary data.</text>
</comment>
<evidence type="ECO:0000313" key="1">
    <source>
        <dbReference type="EMBL" id="KAI3764291.1"/>
    </source>
</evidence>
<reference evidence="2" key="1">
    <citation type="journal article" date="2022" name="Mol. Ecol. Resour.">
        <title>The genomes of chicory, endive, great burdock and yacon provide insights into Asteraceae palaeo-polyploidization history and plant inulin production.</title>
        <authorList>
            <person name="Fan W."/>
            <person name="Wang S."/>
            <person name="Wang H."/>
            <person name="Wang A."/>
            <person name="Jiang F."/>
            <person name="Liu H."/>
            <person name="Zhao H."/>
            <person name="Xu D."/>
            <person name="Zhang Y."/>
        </authorList>
    </citation>
    <scope>NUCLEOTIDE SEQUENCE [LARGE SCALE GENOMIC DNA]</scope>
    <source>
        <strain evidence="2">cv. Punajuju</strain>
    </source>
</reference>
<protein>
    <submittedName>
        <fullName evidence="1">Uncharacterized protein</fullName>
    </submittedName>
</protein>
<reference evidence="1 2" key="2">
    <citation type="journal article" date="2022" name="Mol. Ecol. Resour.">
        <title>The genomes of chicory, endive, great burdock and yacon provide insights into Asteraceae paleo-polyploidization history and plant inulin production.</title>
        <authorList>
            <person name="Fan W."/>
            <person name="Wang S."/>
            <person name="Wang H."/>
            <person name="Wang A."/>
            <person name="Jiang F."/>
            <person name="Liu H."/>
            <person name="Zhao H."/>
            <person name="Xu D."/>
            <person name="Zhang Y."/>
        </authorList>
    </citation>
    <scope>NUCLEOTIDE SEQUENCE [LARGE SCALE GENOMIC DNA]</scope>
    <source>
        <strain evidence="2">cv. Punajuju</strain>
        <tissue evidence="1">Leaves</tissue>
    </source>
</reference>
<dbReference type="EMBL" id="CM042011">
    <property type="protein sequence ID" value="KAI3764291.1"/>
    <property type="molecule type" value="Genomic_DNA"/>
</dbReference>
<dbReference type="Proteomes" id="UP001055811">
    <property type="component" value="Linkage Group LG03"/>
</dbReference>
<name>A0ACB9F0S5_CICIN</name>
<evidence type="ECO:0000313" key="2">
    <source>
        <dbReference type="Proteomes" id="UP001055811"/>
    </source>
</evidence>
<accession>A0ACB9F0S5</accession>
<gene>
    <name evidence="1" type="ORF">L2E82_14298</name>
</gene>
<sequence length="106" mass="11958">MTMSGESGNSKIPNKGKMGKTASCSQYKPEKWMLPDETKDRLSQLNLAIVGHVDSGKSTTQLSGRLLHPLGQISQKQMHKYEKEAKLQGSFLKSNVLYLRLFCWAW</sequence>
<proteinExistence type="predicted"/>